<proteinExistence type="inferred from homology"/>
<feature type="domain" description="Aldehyde dehydrogenase" evidence="8">
    <location>
        <begin position="9"/>
        <end position="437"/>
    </location>
</feature>
<gene>
    <name evidence="9" type="ORF">WOLCODRAFT_25427</name>
</gene>
<reference evidence="9 10" key="1">
    <citation type="journal article" date="2012" name="Science">
        <title>The Paleozoic origin of enzymatic lignin decomposition reconstructed from 31 fungal genomes.</title>
        <authorList>
            <person name="Floudas D."/>
            <person name="Binder M."/>
            <person name="Riley R."/>
            <person name="Barry K."/>
            <person name="Blanchette R.A."/>
            <person name="Henrissat B."/>
            <person name="Martinez A.T."/>
            <person name="Otillar R."/>
            <person name="Spatafora J.W."/>
            <person name="Yadav J.S."/>
            <person name="Aerts A."/>
            <person name="Benoit I."/>
            <person name="Boyd A."/>
            <person name="Carlson A."/>
            <person name="Copeland A."/>
            <person name="Coutinho P.M."/>
            <person name="de Vries R.P."/>
            <person name="Ferreira P."/>
            <person name="Findley K."/>
            <person name="Foster B."/>
            <person name="Gaskell J."/>
            <person name="Glotzer D."/>
            <person name="Gorecki P."/>
            <person name="Heitman J."/>
            <person name="Hesse C."/>
            <person name="Hori C."/>
            <person name="Igarashi K."/>
            <person name="Jurgens J.A."/>
            <person name="Kallen N."/>
            <person name="Kersten P."/>
            <person name="Kohler A."/>
            <person name="Kuees U."/>
            <person name="Kumar T.K.A."/>
            <person name="Kuo A."/>
            <person name="LaButti K."/>
            <person name="Larrondo L.F."/>
            <person name="Lindquist E."/>
            <person name="Ling A."/>
            <person name="Lombard V."/>
            <person name="Lucas S."/>
            <person name="Lundell T."/>
            <person name="Martin R."/>
            <person name="McLaughlin D.J."/>
            <person name="Morgenstern I."/>
            <person name="Morin E."/>
            <person name="Murat C."/>
            <person name="Nagy L.G."/>
            <person name="Nolan M."/>
            <person name="Ohm R.A."/>
            <person name="Patyshakuliyeva A."/>
            <person name="Rokas A."/>
            <person name="Ruiz-Duenas F.J."/>
            <person name="Sabat G."/>
            <person name="Salamov A."/>
            <person name="Samejima M."/>
            <person name="Schmutz J."/>
            <person name="Slot J.C."/>
            <person name="St John F."/>
            <person name="Stenlid J."/>
            <person name="Sun H."/>
            <person name="Sun S."/>
            <person name="Syed K."/>
            <person name="Tsang A."/>
            <person name="Wiebenga A."/>
            <person name="Young D."/>
            <person name="Pisabarro A."/>
            <person name="Eastwood D.C."/>
            <person name="Martin F."/>
            <person name="Cullen D."/>
            <person name="Grigoriev I.V."/>
            <person name="Hibbett D.S."/>
        </authorList>
    </citation>
    <scope>NUCLEOTIDE SEQUENCE [LARGE SCALE GENOMIC DNA]</scope>
    <source>
        <strain evidence="9 10">MD-104</strain>
    </source>
</reference>
<dbReference type="InterPro" id="IPR012394">
    <property type="entry name" value="Aldehyde_DH_NAD(P)"/>
</dbReference>
<dbReference type="PROSITE" id="PS00687">
    <property type="entry name" value="ALDEHYDE_DEHYDR_GLU"/>
    <property type="match status" value="1"/>
</dbReference>
<feature type="active site" evidence="5">
    <location>
        <position position="252"/>
    </location>
</feature>
<dbReference type="GO" id="GO:0004029">
    <property type="term" value="F:aldehyde dehydrogenase (NAD+) activity"/>
    <property type="evidence" value="ECO:0007669"/>
    <property type="project" value="TreeGrafter"/>
</dbReference>
<dbReference type="OrthoDB" id="440325at2759"/>
<dbReference type="FunFam" id="3.40.309.10:FF:000003">
    <property type="entry name" value="Aldehyde dehydrogenase"/>
    <property type="match status" value="1"/>
</dbReference>
<keyword evidence="2 4" id="KW-0560">Oxidoreductase</keyword>
<dbReference type="STRING" id="742152.A0A2H3K0L3"/>
<evidence type="ECO:0000256" key="6">
    <source>
        <dbReference type="PROSITE-ProRule" id="PRU10007"/>
    </source>
</evidence>
<dbReference type="InterPro" id="IPR016161">
    <property type="entry name" value="Ald_DH/histidinol_DH"/>
</dbReference>
<sequence>MSKLEYTPVEDVPRIHEELLRGFRSGKTKSIAYRKEQLLHLAYLIHDNKQRFREALHADLGRPYDETDFLEFSPTIGEIMDAHDGVEKWAKTERTAFNSSWFPMSPAVRKEPKGLVLIIAPFNYPLLLLLGPLGSAIAAGCAAVVKPSELVPQTSALLAELLPKYLDQDLYRLVNGAVPETTKLLELPWDHILYTGNGRVAKIVSAAAAKHLTPVTLELGGKSPVVIDPNCDVQTAARRILWGKYANAGQICIAPDYILCPRGFQDTFVAAVQRAYNEFFPAEPPSPDNMSRMITQAHAERVKKLIEGTRGTIVFGGQADIAERFVAPTLVRDVPGDDSLMSEEIFGPVLPIVPVRDVDEAIEFINSREHALSVYVFSQDSKFKAKVFNNTQSGAAVANDVSIGLRVHDAPFGGIGPSGSGSTTCKYGFLTFTHLRTTFDNPNWMDKLLMRRRYPPYATNGIKMLVNTTTPRLPPRPGSASAQRKWRVWLILVVIGLLTRLGWRAPALLK</sequence>
<dbReference type="PANTHER" id="PTHR43570">
    <property type="entry name" value="ALDEHYDE DEHYDROGENASE"/>
    <property type="match status" value="1"/>
</dbReference>
<dbReference type="InterPro" id="IPR015590">
    <property type="entry name" value="Aldehyde_DH_dom"/>
</dbReference>
<organism evidence="9 10">
    <name type="scientific">Wolfiporia cocos (strain MD-104)</name>
    <name type="common">Brown rot fungus</name>
    <dbReference type="NCBI Taxonomy" id="742152"/>
    <lineage>
        <taxon>Eukaryota</taxon>
        <taxon>Fungi</taxon>
        <taxon>Dikarya</taxon>
        <taxon>Basidiomycota</taxon>
        <taxon>Agaricomycotina</taxon>
        <taxon>Agaricomycetes</taxon>
        <taxon>Polyporales</taxon>
        <taxon>Phaeolaceae</taxon>
        <taxon>Wolfiporia</taxon>
    </lineage>
</organism>
<evidence type="ECO:0000313" key="9">
    <source>
        <dbReference type="EMBL" id="PCH42544.1"/>
    </source>
</evidence>
<accession>A0A2H3K0L3</accession>
<comment type="similarity">
    <text evidence="1 4 7">Belongs to the aldehyde dehydrogenase family.</text>
</comment>
<dbReference type="InterPro" id="IPR016160">
    <property type="entry name" value="Ald_DH_CS_CYS"/>
</dbReference>
<dbReference type="SUPFAM" id="SSF53720">
    <property type="entry name" value="ALDH-like"/>
    <property type="match status" value="1"/>
</dbReference>
<keyword evidence="3" id="KW-0520">NAD</keyword>
<evidence type="ECO:0000256" key="3">
    <source>
        <dbReference type="ARBA" id="ARBA00023027"/>
    </source>
</evidence>
<evidence type="ECO:0000256" key="2">
    <source>
        <dbReference type="ARBA" id="ARBA00023002"/>
    </source>
</evidence>
<protein>
    <recommendedName>
        <fullName evidence="4">Aldehyde dehydrogenase</fullName>
    </recommendedName>
</protein>
<dbReference type="OMA" id="AVHLTNQ"/>
<evidence type="ECO:0000259" key="8">
    <source>
        <dbReference type="Pfam" id="PF00171"/>
    </source>
</evidence>
<dbReference type="PANTHER" id="PTHR43570:SF16">
    <property type="entry name" value="ALDEHYDE DEHYDROGENASE TYPE III, ISOFORM Q"/>
    <property type="match status" value="1"/>
</dbReference>
<dbReference type="PIRSF" id="PIRSF036492">
    <property type="entry name" value="ALDH"/>
    <property type="match status" value="1"/>
</dbReference>
<dbReference type="PROSITE" id="PS00070">
    <property type="entry name" value="ALDEHYDE_DEHYDR_CYS"/>
    <property type="match status" value="1"/>
</dbReference>
<evidence type="ECO:0000256" key="1">
    <source>
        <dbReference type="ARBA" id="ARBA00009986"/>
    </source>
</evidence>
<dbReference type="Gene3D" id="3.40.309.10">
    <property type="entry name" value="Aldehyde Dehydrogenase, Chain A, domain 2"/>
    <property type="match status" value="1"/>
</dbReference>
<dbReference type="GO" id="GO:0006081">
    <property type="term" value="P:aldehyde metabolic process"/>
    <property type="evidence" value="ECO:0007669"/>
    <property type="project" value="InterPro"/>
</dbReference>
<dbReference type="InterPro" id="IPR016163">
    <property type="entry name" value="Ald_DH_C"/>
</dbReference>
<keyword evidence="10" id="KW-1185">Reference proteome</keyword>
<evidence type="ECO:0000256" key="7">
    <source>
        <dbReference type="RuleBase" id="RU003345"/>
    </source>
</evidence>
<dbReference type="Gene3D" id="3.40.605.10">
    <property type="entry name" value="Aldehyde Dehydrogenase, Chain A, domain 1"/>
    <property type="match status" value="1"/>
</dbReference>
<evidence type="ECO:0000313" key="10">
    <source>
        <dbReference type="Proteomes" id="UP000218811"/>
    </source>
</evidence>
<dbReference type="EMBL" id="KB468124">
    <property type="protein sequence ID" value="PCH42544.1"/>
    <property type="molecule type" value="Genomic_DNA"/>
</dbReference>
<feature type="active site" evidence="5 6">
    <location>
        <position position="218"/>
    </location>
</feature>
<name>A0A2H3K0L3_WOLCO</name>
<dbReference type="InterPro" id="IPR016162">
    <property type="entry name" value="Ald_DH_N"/>
</dbReference>
<dbReference type="GO" id="GO:0005737">
    <property type="term" value="C:cytoplasm"/>
    <property type="evidence" value="ECO:0007669"/>
    <property type="project" value="TreeGrafter"/>
</dbReference>
<evidence type="ECO:0000256" key="5">
    <source>
        <dbReference type="PIRSR" id="PIRSR036492-1"/>
    </source>
</evidence>
<dbReference type="InterPro" id="IPR029510">
    <property type="entry name" value="Ald_DH_CS_GLU"/>
</dbReference>
<evidence type="ECO:0000256" key="4">
    <source>
        <dbReference type="PIRNR" id="PIRNR036492"/>
    </source>
</evidence>
<dbReference type="FunFam" id="3.40.605.10:FF:000004">
    <property type="entry name" value="Aldehyde dehydrogenase"/>
    <property type="match status" value="1"/>
</dbReference>
<dbReference type="Proteomes" id="UP000218811">
    <property type="component" value="Unassembled WGS sequence"/>
</dbReference>
<dbReference type="Pfam" id="PF00171">
    <property type="entry name" value="Aldedh"/>
    <property type="match status" value="1"/>
</dbReference>
<dbReference type="AlphaFoldDB" id="A0A2H3K0L3"/>